<dbReference type="Proteomes" id="UP000287651">
    <property type="component" value="Unassembled WGS sequence"/>
</dbReference>
<proteinExistence type="predicted"/>
<comment type="caution">
    <text evidence="1">The sequence shown here is derived from an EMBL/GenBank/DDBJ whole genome shotgun (WGS) entry which is preliminary data.</text>
</comment>
<dbReference type="EMBL" id="AMZH03020534">
    <property type="protein sequence ID" value="RRT39085.1"/>
    <property type="molecule type" value="Genomic_DNA"/>
</dbReference>
<name>A0A426XHX3_ENSVE</name>
<dbReference type="AlphaFoldDB" id="A0A426XHX3"/>
<evidence type="ECO:0000313" key="1">
    <source>
        <dbReference type="EMBL" id="RRT39085.1"/>
    </source>
</evidence>
<accession>A0A426XHX3</accession>
<sequence>MTWVRVCSRRRQCKRVRPHGGVKATTRGRYRHRNRGYMHDLTPSDSLLGGNKRTRCTRLESGPHSIIACCHSARVLDALRPNQPSWPLPVYSTLFVPTNLLLSLHLKKAVVLFNLISAIYSQQLLAIALPTAHLSSSKCCLRTALCIERPFPPLFSRSLCRSAIGELLTAPTPILIANSSSRL</sequence>
<evidence type="ECO:0000313" key="2">
    <source>
        <dbReference type="Proteomes" id="UP000287651"/>
    </source>
</evidence>
<protein>
    <submittedName>
        <fullName evidence="1">Uncharacterized protein</fullName>
    </submittedName>
</protein>
<gene>
    <name evidence="1" type="ORF">B296_00043634</name>
</gene>
<reference evidence="1 2" key="1">
    <citation type="journal article" date="2014" name="Agronomy (Basel)">
        <title>A Draft Genome Sequence for Ensete ventricosum, the Drought-Tolerant Tree Against Hunger.</title>
        <authorList>
            <person name="Harrison J."/>
            <person name="Moore K.A."/>
            <person name="Paszkiewicz K."/>
            <person name="Jones T."/>
            <person name="Grant M."/>
            <person name="Ambacheew D."/>
            <person name="Muzemil S."/>
            <person name="Studholme D.J."/>
        </authorList>
    </citation>
    <scope>NUCLEOTIDE SEQUENCE [LARGE SCALE GENOMIC DNA]</scope>
</reference>
<organism evidence="1 2">
    <name type="scientific">Ensete ventricosum</name>
    <name type="common">Abyssinian banana</name>
    <name type="synonym">Musa ensete</name>
    <dbReference type="NCBI Taxonomy" id="4639"/>
    <lineage>
        <taxon>Eukaryota</taxon>
        <taxon>Viridiplantae</taxon>
        <taxon>Streptophyta</taxon>
        <taxon>Embryophyta</taxon>
        <taxon>Tracheophyta</taxon>
        <taxon>Spermatophyta</taxon>
        <taxon>Magnoliopsida</taxon>
        <taxon>Liliopsida</taxon>
        <taxon>Zingiberales</taxon>
        <taxon>Musaceae</taxon>
        <taxon>Ensete</taxon>
    </lineage>
</organism>